<name>C4JJH3_UNCRE</name>
<dbReference type="Proteomes" id="UP000002058">
    <property type="component" value="Unassembled WGS sequence"/>
</dbReference>
<dbReference type="EMBL" id="CH476615">
    <property type="protein sequence ID" value="EEP76931.1"/>
    <property type="molecule type" value="Genomic_DNA"/>
</dbReference>
<organism evidence="1 2">
    <name type="scientific">Uncinocarpus reesii (strain UAMH 1704)</name>
    <dbReference type="NCBI Taxonomy" id="336963"/>
    <lineage>
        <taxon>Eukaryota</taxon>
        <taxon>Fungi</taxon>
        <taxon>Dikarya</taxon>
        <taxon>Ascomycota</taxon>
        <taxon>Pezizomycotina</taxon>
        <taxon>Eurotiomycetes</taxon>
        <taxon>Eurotiomycetidae</taxon>
        <taxon>Onygenales</taxon>
        <taxon>Onygenaceae</taxon>
        <taxon>Uncinocarpus</taxon>
    </lineage>
</organism>
<proteinExistence type="predicted"/>
<dbReference type="KEGG" id="ure:UREG_01780"/>
<dbReference type="GeneID" id="8443833"/>
<dbReference type="InParanoid" id="C4JJH3"/>
<accession>C4JJH3</accession>
<sequence length="54" mass="6004">MVLLFIGSCIARIPDATINRFKSANPTASTLKIQRDERKIVAKCGEFRLVKGLL</sequence>
<dbReference type="VEuPathDB" id="FungiDB:UREG_01780"/>
<reference evidence="2" key="1">
    <citation type="journal article" date="2009" name="Genome Res.">
        <title>Comparative genomic analyses of the human fungal pathogens Coccidioides and their relatives.</title>
        <authorList>
            <person name="Sharpton T.J."/>
            <person name="Stajich J.E."/>
            <person name="Rounsley S.D."/>
            <person name="Gardner M.J."/>
            <person name="Wortman J.R."/>
            <person name="Jordar V.S."/>
            <person name="Maiti R."/>
            <person name="Kodira C.D."/>
            <person name="Neafsey D.E."/>
            <person name="Zeng Q."/>
            <person name="Hung C.-Y."/>
            <person name="McMahan C."/>
            <person name="Muszewska A."/>
            <person name="Grynberg M."/>
            <person name="Mandel M.A."/>
            <person name="Kellner E.M."/>
            <person name="Barker B.M."/>
            <person name="Galgiani J.N."/>
            <person name="Orbach M.J."/>
            <person name="Kirkland T.N."/>
            <person name="Cole G.T."/>
            <person name="Henn M.R."/>
            <person name="Birren B.W."/>
            <person name="Taylor J.W."/>
        </authorList>
    </citation>
    <scope>NUCLEOTIDE SEQUENCE [LARGE SCALE GENOMIC DNA]</scope>
    <source>
        <strain evidence="2">UAMH 1704</strain>
    </source>
</reference>
<evidence type="ECO:0000313" key="1">
    <source>
        <dbReference type="EMBL" id="EEP76931.1"/>
    </source>
</evidence>
<dbReference type="RefSeq" id="XP_002542264.1">
    <property type="nucleotide sequence ID" value="XM_002542218.1"/>
</dbReference>
<protein>
    <submittedName>
        <fullName evidence="1">Uncharacterized protein</fullName>
    </submittedName>
</protein>
<keyword evidence="2" id="KW-1185">Reference proteome</keyword>
<dbReference type="AlphaFoldDB" id="C4JJH3"/>
<gene>
    <name evidence="1" type="ORF">UREG_01780</name>
</gene>
<dbReference type="HOGENOM" id="CLU_3052122_0_0_1"/>
<evidence type="ECO:0000313" key="2">
    <source>
        <dbReference type="Proteomes" id="UP000002058"/>
    </source>
</evidence>